<reference evidence="1 2" key="1">
    <citation type="submission" date="2015-10" db="EMBL/GenBank/DDBJ databases">
        <title>Genome analyses suggest a sexual origin of heterokaryosis in a supposedly ancient asexual fungus.</title>
        <authorList>
            <person name="Ropars J."/>
            <person name="Sedzielewska K."/>
            <person name="Noel J."/>
            <person name="Charron P."/>
            <person name="Farinelli L."/>
            <person name="Marton T."/>
            <person name="Kruger M."/>
            <person name="Pelin A."/>
            <person name="Brachmann A."/>
            <person name="Corradi N."/>
        </authorList>
    </citation>
    <scope>NUCLEOTIDE SEQUENCE [LARGE SCALE GENOMIC DNA]</scope>
    <source>
        <strain evidence="1 2">A4</strain>
    </source>
</reference>
<keyword evidence="2" id="KW-1185">Reference proteome</keyword>
<sequence>MTLLSKVKLFHKDLHIRLIDKSKVKPIYVLVFKTDILEQLNKLKIDISKYEMNATYNTNTIKF</sequence>
<evidence type="ECO:0000313" key="2">
    <source>
        <dbReference type="Proteomes" id="UP000234323"/>
    </source>
</evidence>
<protein>
    <submittedName>
        <fullName evidence="1">Uncharacterized protein</fullName>
    </submittedName>
</protein>
<organism evidence="1 2">
    <name type="scientific">Rhizophagus irregularis</name>
    <dbReference type="NCBI Taxonomy" id="588596"/>
    <lineage>
        <taxon>Eukaryota</taxon>
        <taxon>Fungi</taxon>
        <taxon>Fungi incertae sedis</taxon>
        <taxon>Mucoromycota</taxon>
        <taxon>Glomeromycotina</taxon>
        <taxon>Glomeromycetes</taxon>
        <taxon>Glomerales</taxon>
        <taxon>Glomeraceae</taxon>
        <taxon>Rhizophagus</taxon>
    </lineage>
</organism>
<dbReference type="Proteomes" id="UP000234323">
    <property type="component" value="Unassembled WGS sequence"/>
</dbReference>
<dbReference type="EMBL" id="LLXI01004572">
    <property type="protein sequence ID" value="PKY60760.1"/>
    <property type="molecule type" value="Genomic_DNA"/>
</dbReference>
<proteinExistence type="predicted"/>
<name>A0A2I1HPE7_9GLOM</name>
<gene>
    <name evidence="1" type="ORF">RhiirA4_484846</name>
</gene>
<dbReference type="AlphaFoldDB" id="A0A2I1HPE7"/>
<evidence type="ECO:0000313" key="1">
    <source>
        <dbReference type="EMBL" id="PKY60760.1"/>
    </source>
</evidence>
<accession>A0A2I1HPE7</accession>
<comment type="caution">
    <text evidence="1">The sequence shown here is derived from an EMBL/GenBank/DDBJ whole genome shotgun (WGS) entry which is preliminary data.</text>
</comment>